<dbReference type="AlphaFoldDB" id="A0A507FDC0"/>
<dbReference type="CDD" id="cd00402">
    <property type="entry name" value="Riboflavin_synthase_like"/>
    <property type="match status" value="1"/>
</dbReference>
<evidence type="ECO:0000256" key="3">
    <source>
        <dbReference type="ARBA" id="ARBA00012827"/>
    </source>
</evidence>
<dbReference type="FunFam" id="2.40.30.20:FF:000004">
    <property type="entry name" value="Riboflavin synthase, alpha subunit"/>
    <property type="match status" value="1"/>
</dbReference>
<dbReference type="InterPro" id="IPR001783">
    <property type="entry name" value="Lumazine-bd"/>
</dbReference>
<dbReference type="EMBL" id="QEAP01000137">
    <property type="protein sequence ID" value="TPX74214.1"/>
    <property type="molecule type" value="Genomic_DNA"/>
</dbReference>
<evidence type="ECO:0000256" key="8">
    <source>
        <dbReference type="PROSITE-ProRule" id="PRU00524"/>
    </source>
</evidence>
<dbReference type="Gene3D" id="2.40.30.20">
    <property type="match status" value="2"/>
</dbReference>
<protein>
    <recommendedName>
        <fullName evidence="4">Riboflavin synthase</fullName>
        <ecNumber evidence="3">2.5.1.9</ecNumber>
    </recommendedName>
</protein>
<evidence type="ECO:0000256" key="2">
    <source>
        <dbReference type="ARBA" id="ARBA00004887"/>
    </source>
</evidence>
<sequence>MVFTGIVEHMGTISAIVEVDNTWGGGSGLSMTFVDSKPILDDVKIGDSIMVSGICLTVTEFDDTREWFKVGFAPETSRRTNCGDWKVGDKVNLERAMNASTRYGGHVVQGHVDTTVTIVSVKPDPPNSLIFTFKVAPIASVDGGEQDPMLYIIAKGYVCLNGASLTVINVDRNERTFSIMLIAHSQSHLNLPLIPIGGRVNLEVDEIGKYIESVVRGFVEQKPEDGDGIFGNLIKQMVSKAVDEKLKALGVLPPK</sequence>
<feature type="repeat" description="Lumazine-binding" evidence="8">
    <location>
        <begin position="2"/>
        <end position="106"/>
    </location>
</feature>
<dbReference type="STRING" id="246404.A0A507FDC0"/>
<feature type="domain" description="Lumazine-binding" evidence="9">
    <location>
        <begin position="107"/>
        <end position="215"/>
    </location>
</feature>
<evidence type="ECO:0000256" key="5">
    <source>
        <dbReference type="ARBA" id="ARBA00022619"/>
    </source>
</evidence>
<dbReference type="GO" id="GO:0009231">
    <property type="term" value="P:riboflavin biosynthetic process"/>
    <property type="evidence" value="ECO:0007669"/>
    <property type="project" value="UniProtKB-KW"/>
</dbReference>
<dbReference type="EC" id="2.5.1.9" evidence="3"/>
<proteinExistence type="predicted"/>
<dbReference type="PROSITE" id="PS51177">
    <property type="entry name" value="LUMAZINE_BIND"/>
    <property type="match status" value="2"/>
</dbReference>
<dbReference type="GO" id="GO:0004746">
    <property type="term" value="F:riboflavin synthase activity"/>
    <property type="evidence" value="ECO:0007669"/>
    <property type="project" value="UniProtKB-EC"/>
</dbReference>
<dbReference type="PIRSF" id="PIRSF000498">
    <property type="entry name" value="Riboflavin_syn_A"/>
    <property type="match status" value="1"/>
</dbReference>
<comment type="pathway">
    <text evidence="2">Cofactor biosynthesis; riboflavin biosynthesis; riboflavin from 2-hydroxy-3-oxobutyl phosphate and 5-amino-6-(D-ribitylamino)uracil: step 2/2.</text>
</comment>
<dbReference type="PANTHER" id="PTHR21098:SF0">
    <property type="entry name" value="RIBOFLAVIN SYNTHASE"/>
    <property type="match status" value="1"/>
</dbReference>
<dbReference type="InterPro" id="IPR023366">
    <property type="entry name" value="ATP_synth_asu-like_sf"/>
</dbReference>
<evidence type="ECO:0000256" key="1">
    <source>
        <dbReference type="ARBA" id="ARBA00002803"/>
    </source>
</evidence>
<dbReference type="PANTHER" id="PTHR21098">
    <property type="entry name" value="RIBOFLAVIN SYNTHASE ALPHA CHAIN"/>
    <property type="match status" value="1"/>
</dbReference>
<keyword evidence="6" id="KW-0808">Transferase</keyword>
<keyword evidence="5" id="KW-0686">Riboflavin biosynthesis</keyword>
<evidence type="ECO:0000313" key="11">
    <source>
        <dbReference type="Proteomes" id="UP000320333"/>
    </source>
</evidence>
<reference evidence="10 11" key="1">
    <citation type="journal article" date="2019" name="Sci. Rep.">
        <title>Comparative genomics of chytrid fungi reveal insights into the obligate biotrophic and pathogenic lifestyle of Synchytrium endobioticum.</title>
        <authorList>
            <person name="van de Vossenberg B.T.L.H."/>
            <person name="Warris S."/>
            <person name="Nguyen H.D.T."/>
            <person name="van Gent-Pelzer M.P.E."/>
            <person name="Joly D.L."/>
            <person name="van de Geest H.C."/>
            <person name="Bonants P.J.M."/>
            <person name="Smith D.S."/>
            <person name="Levesque C.A."/>
            <person name="van der Lee T.A.J."/>
        </authorList>
    </citation>
    <scope>NUCLEOTIDE SEQUENCE [LARGE SCALE GENOMIC DNA]</scope>
    <source>
        <strain evidence="10 11">CBS 675.73</strain>
    </source>
</reference>
<evidence type="ECO:0000313" key="10">
    <source>
        <dbReference type="EMBL" id="TPX74214.1"/>
    </source>
</evidence>
<accession>A0A507FDC0</accession>
<dbReference type="NCBIfam" id="TIGR00187">
    <property type="entry name" value="ribE"/>
    <property type="match status" value="1"/>
</dbReference>
<dbReference type="FunFam" id="2.40.30.20:FF:000006">
    <property type="entry name" value="Riboflavin synthase, alpha subunit"/>
    <property type="match status" value="1"/>
</dbReference>
<keyword evidence="11" id="KW-1185">Reference proteome</keyword>
<feature type="repeat" description="Lumazine-binding" evidence="8">
    <location>
        <begin position="107"/>
        <end position="215"/>
    </location>
</feature>
<dbReference type="InterPro" id="IPR026017">
    <property type="entry name" value="Lumazine-bd_dom"/>
</dbReference>
<dbReference type="Pfam" id="PF00677">
    <property type="entry name" value="Lum_binding"/>
    <property type="match status" value="2"/>
</dbReference>
<feature type="domain" description="Lumazine-binding" evidence="9">
    <location>
        <begin position="2"/>
        <end position="106"/>
    </location>
</feature>
<dbReference type="SUPFAM" id="SSF63380">
    <property type="entry name" value="Riboflavin synthase domain-like"/>
    <property type="match status" value="2"/>
</dbReference>
<gene>
    <name evidence="10" type="ORF">CcCBS67573_g04502</name>
</gene>
<comment type="caution">
    <text evidence="10">The sequence shown here is derived from an EMBL/GenBank/DDBJ whole genome shotgun (WGS) entry which is preliminary data.</text>
</comment>
<evidence type="ECO:0000256" key="7">
    <source>
        <dbReference type="ARBA" id="ARBA00022737"/>
    </source>
</evidence>
<evidence type="ECO:0000256" key="6">
    <source>
        <dbReference type="ARBA" id="ARBA00022679"/>
    </source>
</evidence>
<comment type="function">
    <text evidence="1">Catalyzes the dismutation of two molecules of 6,7-dimethyl-8-ribityllumazine, resulting in the formation of riboflavin and 5-amino-6-(D-ribitylamino)uracil.</text>
</comment>
<dbReference type="Proteomes" id="UP000320333">
    <property type="component" value="Unassembled WGS sequence"/>
</dbReference>
<evidence type="ECO:0000256" key="4">
    <source>
        <dbReference type="ARBA" id="ARBA00013950"/>
    </source>
</evidence>
<dbReference type="NCBIfam" id="NF006767">
    <property type="entry name" value="PRK09289.1"/>
    <property type="match status" value="1"/>
</dbReference>
<dbReference type="OrthoDB" id="10258924at2759"/>
<name>A0A507FDC0_9FUNG</name>
<organism evidence="10 11">
    <name type="scientific">Chytriomyces confervae</name>
    <dbReference type="NCBI Taxonomy" id="246404"/>
    <lineage>
        <taxon>Eukaryota</taxon>
        <taxon>Fungi</taxon>
        <taxon>Fungi incertae sedis</taxon>
        <taxon>Chytridiomycota</taxon>
        <taxon>Chytridiomycota incertae sedis</taxon>
        <taxon>Chytridiomycetes</taxon>
        <taxon>Chytridiales</taxon>
        <taxon>Chytriomycetaceae</taxon>
        <taxon>Chytriomyces</taxon>
    </lineage>
</organism>
<dbReference type="InterPro" id="IPR017938">
    <property type="entry name" value="Riboflavin_synthase-like_b-brl"/>
</dbReference>
<evidence type="ECO:0000259" key="9">
    <source>
        <dbReference type="PROSITE" id="PS51177"/>
    </source>
</evidence>
<keyword evidence="7" id="KW-0677">Repeat</keyword>